<accession>A0ACB8BAX3</accession>
<evidence type="ECO:0000313" key="2">
    <source>
        <dbReference type="Proteomes" id="UP000790709"/>
    </source>
</evidence>
<name>A0ACB8BAX3_9AGAM</name>
<gene>
    <name evidence="1" type="ORF">BV22DRAFT_634634</name>
</gene>
<sequence length="351" mass="37743">MSHPSYAHFYPGYVPQAAMSSHSVRPQIGFSPTGIAYPGQIPLCDTVIEKMKPLLVAMQEHTSKQLQTVHTEIQALSQATRDARDNTNAGVDALTKLLDKSHKANARQANQIIGHLTGLRDIIGNPAPGVANSSVLDRLAAIEFTVGELLERAKDPEAPKPEIVYHEVGTSPMRQHEPLVKEYADVAVDVESLPSTPIPAPLRNESLSLLHRSNRVQSSIAVQGCVFHSDSPFPNLIDAESQSPDQSIYSPESLVPADWTAVATTPRFAGPLSRAGSPASYSKAYMEKFGTPGEQQGAFSEGTVAALRRAALEHALASPDMTPVVTDPPDPIQMPTTPDAPSMNETALYMT</sequence>
<reference evidence="1" key="1">
    <citation type="journal article" date="2021" name="New Phytol.">
        <title>Evolutionary innovations through gain and loss of genes in the ectomycorrhizal Boletales.</title>
        <authorList>
            <person name="Wu G."/>
            <person name="Miyauchi S."/>
            <person name="Morin E."/>
            <person name="Kuo A."/>
            <person name="Drula E."/>
            <person name="Varga T."/>
            <person name="Kohler A."/>
            <person name="Feng B."/>
            <person name="Cao Y."/>
            <person name="Lipzen A."/>
            <person name="Daum C."/>
            <person name="Hundley H."/>
            <person name="Pangilinan J."/>
            <person name="Johnson J."/>
            <person name="Barry K."/>
            <person name="LaButti K."/>
            <person name="Ng V."/>
            <person name="Ahrendt S."/>
            <person name="Min B."/>
            <person name="Choi I.G."/>
            <person name="Park H."/>
            <person name="Plett J.M."/>
            <person name="Magnuson J."/>
            <person name="Spatafora J.W."/>
            <person name="Nagy L.G."/>
            <person name="Henrissat B."/>
            <person name="Grigoriev I.V."/>
            <person name="Yang Z.L."/>
            <person name="Xu J."/>
            <person name="Martin F.M."/>
        </authorList>
    </citation>
    <scope>NUCLEOTIDE SEQUENCE</scope>
    <source>
        <strain evidence="1">KUC20120723A-06</strain>
    </source>
</reference>
<keyword evidence="2" id="KW-1185">Reference proteome</keyword>
<evidence type="ECO:0000313" key="1">
    <source>
        <dbReference type="EMBL" id="KAH7922754.1"/>
    </source>
</evidence>
<proteinExistence type="predicted"/>
<dbReference type="EMBL" id="MU266473">
    <property type="protein sequence ID" value="KAH7922754.1"/>
    <property type="molecule type" value="Genomic_DNA"/>
</dbReference>
<dbReference type="Proteomes" id="UP000790709">
    <property type="component" value="Unassembled WGS sequence"/>
</dbReference>
<organism evidence="1 2">
    <name type="scientific">Leucogyrophana mollusca</name>
    <dbReference type="NCBI Taxonomy" id="85980"/>
    <lineage>
        <taxon>Eukaryota</taxon>
        <taxon>Fungi</taxon>
        <taxon>Dikarya</taxon>
        <taxon>Basidiomycota</taxon>
        <taxon>Agaricomycotina</taxon>
        <taxon>Agaricomycetes</taxon>
        <taxon>Agaricomycetidae</taxon>
        <taxon>Boletales</taxon>
        <taxon>Boletales incertae sedis</taxon>
        <taxon>Leucogyrophana</taxon>
    </lineage>
</organism>
<protein>
    <submittedName>
        <fullName evidence="1">Uncharacterized protein</fullName>
    </submittedName>
</protein>
<comment type="caution">
    <text evidence="1">The sequence shown here is derived from an EMBL/GenBank/DDBJ whole genome shotgun (WGS) entry which is preliminary data.</text>
</comment>